<organism evidence="4 5">
    <name type="scientific">Microbulbifer epialgicus</name>
    <dbReference type="NCBI Taxonomy" id="393907"/>
    <lineage>
        <taxon>Bacteria</taxon>
        <taxon>Pseudomonadati</taxon>
        <taxon>Pseudomonadota</taxon>
        <taxon>Gammaproteobacteria</taxon>
        <taxon>Cellvibrionales</taxon>
        <taxon>Microbulbiferaceae</taxon>
        <taxon>Microbulbifer</taxon>
    </lineage>
</organism>
<reference evidence="4 5" key="1">
    <citation type="submission" date="2024-08" db="EMBL/GenBank/DDBJ databases">
        <authorList>
            <person name="Ishaq N."/>
        </authorList>
    </citation>
    <scope>NUCLEOTIDE SEQUENCE [LARGE SCALE GENOMIC DNA]</scope>
    <source>
        <strain evidence="4 5">DSM 18651</strain>
    </source>
</reference>
<name>A0ABV4NVQ6_9GAMM</name>
<sequence>MKPLHFDILIIGAGLSGIGVACHLRRECPNKRFAILERRQQIGGTWDLFRYPGIRSDSDIFSFGFSFRPWSGLKVLADGPSIRQYIKDTAEEYAITKHIHFDVDLHKAN</sequence>
<keyword evidence="5" id="KW-1185">Reference proteome</keyword>
<accession>A0ABV4NVQ6</accession>
<gene>
    <name evidence="4" type="ORF">ACCI49_04660</name>
</gene>
<evidence type="ECO:0000256" key="3">
    <source>
        <dbReference type="ARBA" id="ARBA00023033"/>
    </source>
</evidence>
<evidence type="ECO:0000313" key="4">
    <source>
        <dbReference type="EMBL" id="MFA0810203.1"/>
    </source>
</evidence>
<protein>
    <submittedName>
        <fullName evidence="4">NAD(P)-binding protein</fullName>
    </submittedName>
</protein>
<comment type="caution">
    <text evidence="4">The sequence shown here is derived from an EMBL/GenBank/DDBJ whole genome shotgun (WGS) entry which is preliminary data.</text>
</comment>
<comment type="cofactor">
    <cofactor evidence="1">
        <name>FAD</name>
        <dbReference type="ChEBI" id="CHEBI:57692"/>
    </cofactor>
</comment>
<keyword evidence="3" id="KW-0503">Monooxygenase</keyword>
<evidence type="ECO:0000313" key="5">
    <source>
        <dbReference type="Proteomes" id="UP001569428"/>
    </source>
</evidence>
<dbReference type="RefSeq" id="WP_371837811.1">
    <property type="nucleotide sequence ID" value="NZ_JBGMEK010000006.1"/>
</dbReference>
<evidence type="ECO:0000256" key="2">
    <source>
        <dbReference type="ARBA" id="ARBA00010139"/>
    </source>
</evidence>
<dbReference type="PANTHER" id="PTHR43872">
    <property type="entry name" value="MONOOXYGENASE, PUTATIVE (AFU_ORTHOLOGUE AFUA_8G02570)-RELATED"/>
    <property type="match status" value="1"/>
</dbReference>
<evidence type="ECO:0000256" key="1">
    <source>
        <dbReference type="ARBA" id="ARBA00001974"/>
    </source>
</evidence>
<dbReference type="PROSITE" id="PS51257">
    <property type="entry name" value="PROKAR_LIPOPROTEIN"/>
    <property type="match status" value="1"/>
</dbReference>
<dbReference type="EMBL" id="JBGMEK010000006">
    <property type="protein sequence ID" value="MFA0810203.1"/>
    <property type="molecule type" value="Genomic_DNA"/>
</dbReference>
<comment type="similarity">
    <text evidence="2">Belongs to the FAD-binding monooxygenase family.</text>
</comment>
<keyword evidence="3" id="KW-0560">Oxidoreductase</keyword>
<proteinExistence type="inferred from homology"/>
<dbReference type="InterPro" id="IPR051820">
    <property type="entry name" value="FAD-binding_MO"/>
</dbReference>
<dbReference type="Gene3D" id="3.50.50.60">
    <property type="entry name" value="FAD/NAD(P)-binding domain"/>
    <property type="match status" value="1"/>
</dbReference>
<dbReference type="PANTHER" id="PTHR43872:SF1">
    <property type="entry name" value="MONOOXYGENASE, PUTATIVE (AFU_ORTHOLOGUE AFUA_8G02570)-RELATED"/>
    <property type="match status" value="1"/>
</dbReference>
<dbReference type="Pfam" id="PF13450">
    <property type="entry name" value="NAD_binding_8"/>
    <property type="match status" value="1"/>
</dbReference>
<dbReference type="SUPFAM" id="SSF51905">
    <property type="entry name" value="FAD/NAD(P)-binding domain"/>
    <property type="match status" value="1"/>
</dbReference>
<dbReference type="InterPro" id="IPR036188">
    <property type="entry name" value="FAD/NAD-bd_sf"/>
</dbReference>
<dbReference type="Proteomes" id="UP001569428">
    <property type="component" value="Unassembled WGS sequence"/>
</dbReference>